<accession>A0ABD5NKJ6</accession>
<protein>
    <submittedName>
        <fullName evidence="1">Uncharacterized protein</fullName>
    </submittedName>
</protein>
<evidence type="ECO:0000313" key="2">
    <source>
        <dbReference type="Proteomes" id="UP001595846"/>
    </source>
</evidence>
<gene>
    <name evidence="1" type="ORF">ACFOUR_03605</name>
</gene>
<name>A0ABD5NKJ6_9EURY</name>
<evidence type="ECO:0000313" key="1">
    <source>
        <dbReference type="EMBL" id="MFC3957461.1"/>
    </source>
</evidence>
<keyword evidence="2" id="KW-1185">Reference proteome</keyword>
<reference evidence="1 2" key="1">
    <citation type="journal article" date="2019" name="Int. J. Syst. Evol. Microbiol.">
        <title>The Global Catalogue of Microorganisms (GCM) 10K type strain sequencing project: providing services to taxonomists for standard genome sequencing and annotation.</title>
        <authorList>
            <consortium name="The Broad Institute Genomics Platform"/>
            <consortium name="The Broad Institute Genome Sequencing Center for Infectious Disease"/>
            <person name="Wu L."/>
            <person name="Ma J."/>
        </authorList>
    </citation>
    <scope>NUCLEOTIDE SEQUENCE [LARGE SCALE GENOMIC DNA]</scope>
    <source>
        <strain evidence="1 2">IBRC-M 10256</strain>
    </source>
</reference>
<proteinExistence type="predicted"/>
<dbReference type="GeneID" id="73902823"/>
<organism evidence="1 2">
    <name type="scientific">Halovivax cerinus</name>
    <dbReference type="NCBI Taxonomy" id="1487865"/>
    <lineage>
        <taxon>Archaea</taxon>
        <taxon>Methanobacteriati</taxon>
        <taxon>Methanobacteriota</taxon>
        <taxon>Stenosarchaea group</taxon>
        <taxon>Halobacteria</taxon>
        <taxon>Halobacteriales</taxon>
        <taxon>Natrialbaceae</taxon>
        <taxon>Halovivax</taxon>
    </lineage>
</organism>
<dbReference type="RefSeq" id="WP_256533691.1">
    <property type="nucleotide sequence ID" value="NZ_CP101824.1"/>
</dbReference>
<dbReference type="AlphaFoldDB" id="A0ABD5NKJ6"/>
<comment type="caution">
    <text evidence="1">The sequence shown here is derived from an EMBL/GenBank/DDBJ whole genome shotgun (WGS) entry which is preliminary data.</text>
</comment>
<dbReference type="Proteomes" id="UP001595846">
    <property type="component" value="Unassembled WGS sequence"/>
</dbReference>
<sequence length="336" mass="34994">MDDPPDPPDASGVGDRPDSWCSRRTVLSAGLAAAGLRAPVVGSVEQGEPRATVHVTCYAGPTPLYARLRDGPSGLGSPWTSAHEAGMAAVADGLDQIESHARETGRDWFSVAVDRGPSLGSPLAAASPIDAAAPVERVYDGFREAIGAGLDERRCHLLCWWGPFDHRIGYGRTVPGDGRVGRGDRPAALAIANVGATEGWDGRAVTRNVAIHEALHAFLSPAVVETVIDGLCDHGLGTVREPDPGVREVSPMATTYAGGGAGERGPAGLLADGLMGSNGGGTRWAGRGCVAPDAVREEGEKAGAGPTESDVTWRHSTRLTVETREAVCRYAERTLR</sequence>
<dbReference type="EMBL" id="JBHSAQ010000002">
    <property type="protein sequence ID" value="MFC3957461.1"/>
    <property type="molecule type" value="Genomic_DNA"/>
</dbReference>